<dbReference type="VEuPathDB" id="FungiDB:PADG_11066"/>
<comment type="caution">
    <text evidence="1">The sequence shown here is derived from an EMBL/GenBank/DDBJ whole genome shotgun (WGS) entry which is preliminary data.</text>
</comment>
<proteinExistence type="predicted"/>
<name>A0A1D2JET7_PARBR</name>
<dbReference type="AlphaFoldDB" id="A0A1D2JET7"/>
<reference evidence="1 2" key="1">
    <citation type="submission" date="2016-06" db="EMBL/GenBank/DDBJ databases">
        <authorList>
            <person name="Kjaerup R.B."/>
            <person name="Dalgaard T.S."/>
            <person name="Juul-Madsen H.R."/>
        </authorList>
    </citation>
    <scope>NUCLEOTIDE SEQUENCE [LARGE SCALE GENOMIC DNA]</scope>
    <source>
        <strain evidence="1 2">Pb300</strain>
    </source>
</reference>
<sequence length="107" mass="11711">MPLLQKLRALAEDVRPISSSDMEIPSSIIVQSQLSVSCEGSKLERTGSLQNRISCWRPFGIRNAPARSSREFLLQAKYTCRSAALLYLHRLLHPPGNSGAANATAFG</sequence>
<evidence type="ECO:0000313" key="2">
    <source>
        <dbReference type="Proteomes" id="UP000242814"/>
    </source>
</evidence>
<accession>A0A1D2JET7</accession>
<protein>
    <submittedName>
        <fullName evidence="1">Uncharacterized protein</fullName>
    </submittedName>
</protein>
<organism evidence="1 2">
    <name type="scientific">Paracoccidioides brasiliensis</name>
    <dbReference type="NCBI Taxonomy" id="121759"/>
    <lineage>
        <taxon>Eukaryota</taxon>
        <taxon>Fungi</taxon>
        <taxon>Dikarya</taxon>
        <taxon>Ascomycota</taxon>
        <taxon>Pezizomycotina</taxon>
        <taxon>Eurotiomycetes</taxon>
        <taxon>Eurotiomycetidae</taxon>
        <taxon>Onygenales</taxon>
        <taxon>Ajellomycetaceae</taxon>
        <taxon>Paracoccidioides</taxon>
    </lineage>
</organism>
<dbReference type="EMBL" id="LZYO01000138">
    <property type="protein sequence ID" value="ODH29063.1"/>
    <property type="molecule type" value="Genomic_DNA"/>
</dbReference>
<gene>
    <name evidence="1" type="ORF">ACO22_03839</name>
</gene>
<dbReference type="Proteomes" id="UP000242814">
    <property type="component" value="Unassembled WGS sequence"/>
</dbReference>
<evidence type="ECO:0000313" key="1">
    <source>
        <dbReference type="EMBL" id="ODH29063.1"/>
    </source>
</evidence>